<dbReference type="Proteomes" id="UP000494216">
    <property type="component" value="Unassembled WGS sequence"/>
</dbReference>
<proteinExistence type="inferred from homology"/>
<dbReference type="Pfam" id="PF13440">
    <property type="entry name" value="Polysacc_synt_3"/>
    <property type="match status" value="1"/>
</dbReference>
<feature type="transmembrane region" description="Helical" evidence="7">
    <location>
        <begin position="9"/>
        <end position="33"/>
    </location>
</feature>
<sequence>MKDKLAKGVVWLGAAKVIINLLAFFSTLVLARLLTPEDFGLVALATAMLTIVASMTELSLGSALIQYHDPTDTHFHTVWTLNLGRAFIVGLLFCAAAPIAAQAFNEPRLINIMLALGALIVMAGFNKPKIIMLRRRGVFGQEM</sequence>
<evidence type="ECO:0000256" key="5">
    <source>
        <dbReference type="ARBA" id="ARBA00022989"/>
    </source>
</evidence>
<evidence type="ECO:0000256" key="1">
    <source>
        <dbReference type="ARBA" id="ARBA00004651"/>
    </source>
</evidence>
<evidence type="ECO:0000256" key="3">
    <source>
        <dbReference type="ARBA" id="ARBA00022475"/>
    </source>
</evidence>
<feature type="transmembrane region" description="Helical" evidence="7">
    <location>
        <begin position="109"/>
        <end position="126"/>
    </location>
</feature>
<dbReference type="RefSeq" id="WP_174624719.1">
    <property type="nucleotide sequence ID" value="NZ_CADCXN010000034.1"/>
</dbReference>
<comment type="subcellular location">
    <subcellularLocation>
        <location evidence="1">Cell membrane</location>
        <topology evidence="1">Multi-pass membrane protein</topology>
    </subcellularLocation>
</comment>
<name>A0A8S0WYS4_9GAMM</name>
<dbReference type="PANTHER" id="PTHR30250">
    <property type="entry name" value="PST FAMILY PREDICTED COLANIC ACID TRANSPORTER"/>
    <property type="match status" value="1"/>
</dbReference>
<organism evidence="8 9">
    <name type="scientific">Candidatus Methylobacter favarea</name>
    <dbReference type="NCBI Taxonomy" id="2707345"/>
    <lineage>
        <taxon>Bacteria</taxon>
        <taxon>Pseudomonadati</taxon>
        <taxon>Pseudomonadota</taxon>
        <taxon>Gammaproteobacteria</taxon>
        <taxon>Methylococcales</taxon>
        <taxon>Methylococcaceae</taxon>
        <taxon>Methylobacter</taxon>
    </lineage>
</organism>
<dbReference type="EMBL" id="CADCXN010000034">
    <property type="protein sequence ID" value="CAA9889733.1"/>
    <property type="molecule type" value="Genomic_DNA"/>
</dbReference>
<evidence type="ECO:0000313" key="8">
    <source>
        <dbReference type="EMBL" id="CAA9889733.1"/>
    </source>
</evidence>
<gene>
    <name evidence="8" type="ORF">METHB2_1290001</name>
</gene>
<evidence type="ECO:0000256" key="4">
    <source>
        <dbReference type="ARBA" id="ARBA00022692"/>
    </source>
</evidence>
<keyword evidence="9" id="KW-1185">Reference proteome</keyword>
<keyword evidence="6 7" id="KW-0472">Membrane</keyword>
<dbReference type="PANTHER" id="PTHR30250:SF10">
    <property type="entry name" value="LIPOPOLYSACCHARIDE BIOSYNTHESIS PROTEIN WZXC"/>
    <property type="match status" value="1"/>
</dbReference>
<dbReference type="InterPro" id="IPR050833">
    <property type="entry name" value="Poly_Biosynth_Transport"/>
</dbReference>
<evidence type="ECO:0000256" key="6">
    <source>
        <dbReference type="ARBA" id="ARBA00023136"/>
    </source>
</evidence>
<comment type="similarity">
    <text evidence="2">Belongs to the polysaccharide synthase family.</text>
</comment>
<comment type="caution">
    <text evidence="8">The sequence shown here is derived from an EMBL/GenBank/DDBJ whole genome shotgun (WGS) entry which is preliminary data.</text>
</comment>
<keyword evidence="4 7" id="KW-0812">Transmembrane</keyword>
<evidence type="ECO:0000256" key="7">
    <source>
        <dbReference type="SAM" id="Phobius"/>
    </source>
</evidence>
<accession>A0A8S0WYS4</accession>
<evidence type="ECO:0000313" key="9">
    <source>
        <dbReference type="Proteomes" id="UP000494216"/>
    </source>
</evidence>
<dbReference type="AlphaFoldDB" id="A0A8S0WYS4"/>
<keyword evidence="3" id="KW-1003">Cell membrane</keyword>
<dbReference type="GO" id="GO:0005886">
    <property type="term" value="C:plasma membrane"/>
    <property type="evidence" value="ECO:0007669"/>
    <property type="project" value="UniProtKB-SubCell"/>
</dbReference>
<protein>
    <submittedName>
        <fullName evidence="8">Polysaccharide biosynthesis protein</fullName>
    </submittedName>
</protein>
<keyword evidence="5 7" id="KW-1133">Transmembrane helix</keyword>
<evidence type="ECO:0000256" key="2">
    <source>
        <dbReference type="ARBA" id="ARBA00007430"/>
    </source>
</evidence>
<feature type="transmembrane region" description="Helical" evidence="7">
    <location>
        <begin position="86"/>
        <end position="103"/>
    </location>
</feature>
<feature type="transmembrane region" description="Helical" evidence="7">
    <location>
        <begin position="39"/>
        <end position="65"/>
    </location>
</feature>
<reference evidence="8 9" key="1">
    <citation type="submission" date="2020-02" db="EMBL/GenBank/DDBJ databases">
        <authorList>
            <person name="Hogendoorn C."/>
        </authorList>
    </citation>
    <scope>NUCLEOTIDE SEQUENCE [LARGE SCALE GENOMIC DNA]</scope>
    <source>
        <strain evidence="8">METHB21</strain>
    </source>
</reference>